<organism evidence="1 2">
    <name type="scientific">Pedobacter hiemivivus</name>
    <dbReference type="NCBI Taxonomy" id="2530454"/>
    <lineage>
        <taxon>Bacteria</taxon>
        <taxon>Pseudomonadati</taxon>
        <taxon>Bacteroidota</taxon>
        <taxon>Sphingobacteriia</taxon>
        <taxon>Sphingobacteriales</taxon>
        <taxon>Sphingobacteriaceae</taxon>
        <taxon>Pedobacter</taxon>
    </lineage>
</organism>
<proteinExistence type="predicted"/>
<accession>A0A4U1G916</accession>
<dbReference type="Proteomes" id="UP000309594">
    <property type="component" value="Unassembled WGS sequence"/>
</dbReference>
<evidence type="ECO:0000313" key="2">
    <source>
        <dbReference type="Proteomes" id="UP000309594"/>
    </source>
</evidence>
<name>A0A4U1G916_9SPHI</name>
<protein>
    <recommendedName>
        <fullName evidence="3">WG repeat-containing protein</fullName>
    </recommendedName>
</protein>
<dbReference type="AlphaFoldDB" id="A0A4U1G916"/>
<dbReference type="RefSeq" id="WP_136880723.1">
    <property type="nucleotide sequence ID" value="NZ_SWDX01000005.1"/>
</dbReference>
<comment type="caution">
    <text evidence="1">The sequence shown here is derived from an EMBL/GenBank/DDBJ whole genome shotgun (WGS) entry which is preliminary data.</text>
</comment>
<sequence length="258" mass="30534">MWNVKSLIILVFISAILEFSCTEQMDAKKAAEEYCKCMNAKDFQNRPIYAGTICHAELVEKNRFYRIFFIDKRDEILSKKLTKSTLDSVDLYMQIFDHNIPLKMREANNNVICFLEDREVLDNTESSDRNGRQKNGLILEDHGLTEYYYKGGKKNGVFKNYFKRNRKLHILGFYKDDEPVGSWYFFNQEGGIYLIEDIKGSNKSKEVRRADGVMVKPTFMSYRKEYDSKTGEVKREGLALFYENVEDGFYRYGYWKEY</sequence>
<reference evidence="1 2" key="1">
    <citation type="submission" date="2019-04" db="EMBL/GenBank/DDBJ databases">
        <title>Pedobacter sp. RP-1-16 sp. nov., isolated from Arctic soil.</title>
        <authorList>
            <person name="Dahal R.H."/>
            <person name="Kim D.-U."/>
        </authorList>
    </citation>
    <scope>NUCLEOTIDE SEQUENCE [LARGE SCALE GENOMIC DNA]</scope>
    <source>
        <strain evidence="1 2">RP-1-16</strain>
    </source>
</reference>
<gene>
    <name evidence="1" type="ORF">FBD94_14685</name>
</gene>
<evidence type="ECO:0008006" key="3">
    <source>
        <dbReference type="Google" id="ProtNLM"/>
    </source>
</evidence>
<dbReference type="EMBL" id="SWDX01000005">
    <property type="protein sequence ID" value="TKC60158.1"/>
    <property type="molecule type" value="Genomic_DNA"/>
</dbReference>
<evidence type="ECO:0000313" key="1">
    <source>
        <dbReference type="EMBL" id="TKC60158.1"/>
    </source>
</evidence>